<keyword evidence="4" id="KW-1185">Reference proteome</keyword>
<dbReference type="VEuPathDB" id="FungiDB:PTTG_01693"/>
<dbReference type="AlphaFoldDB" id="A0A0C4ELQ6"/>
<dbReference type="STRING" id="630390.A0A0C4ELQ6"/>
<reference evidence="3" key="4">
    <citation type="submission" date="2025-05" db="UniProtKB">
        <authorList>
            <consortium name="EnsemblFungi"/>
        </authorList>
    </citation>
    <scope>IDENTIFICATION</scope>
    <source>
        <strain evidence="3">isolate 1-1 / race 1 (BBBD)</strain>
    </source>
</reference>
<proteinExistence type="predicted"/>
<feature type="region of interest" description="Disordered" evidence="1">
    <location>
        <begin position="116"/>
        <end position="195"/>
    </location>
</feature>
<dbReference type="EMBL" id="ADAS02000005">
    <property type="protein sequence ID" value="OAV98745.1"/>
    <property type="molecule type" value="Genomic_DNA"/>
</dbReference>
<evidence type="ECO:0000313" key="3">
    <source>
        <dbReference type="EnsemblFungi" id="PTTG_01693-t43_1-p1"/>
    </source>
</evidence>
<dbReference type="EnsemblFungi" id="PTTG_01693-t43_1">
    <property type="protein sequence ID" value="PTTG_01693-t43_1-p1"/>
    <property type="gene ID" value="PTTG_01693"/>
</dbReference>
<evidence type="ECO:0000313" key="2">
    <source>
        <dbReference type="EMBL" id="OAV98745.1"/>
    </source>
</evidence>
<reference evidence="2" key="2">
    <citation type="submission" date="2016-05" db="EMBL/GenBank/DDBJ databases">
        <title>Comparative analysis highlights variable genome content of wheat rusts and divergence of the mating loci.</title>
        <authorList>
            <person name="Cuomo C.A."/>
            <person name="Bakkeren G."/>
            <person name="Szabo L."/>
            <person name="Khalil H."/>
            <person name="Joly D."/>
            <person name="Goldberg J."/>
            <person name="Young S."/>
            <person name="Zeng Q."/>
            <person name="Fellers J."/>
        </authorList>
    </citation>
    <scope>NUCLEOTIDE SEQUENCE [LARGE SCALE GENOMIC DNA]</scope>
    <source>
        <strain evidence="2">1-1 BBBD Race 1</strain>
    </source>
</reference>
<feature type="compositionally biased region" description="Polar residues" evidence="1">
    <location>
        <begin position="171"/>
        <end position="182"/>
    </location>
</feature>
<name>A0A0C4ELQ6_PUCT1</name>
<evidence type="ECO:0000313" key="4">
    <source>
        <dbReference type="Proteomes" id="UP000005240"/>
    </source>
</evidence>
<organism evidence="2">
    <name type="scientific">Puccinia triticina (isolate 1-1 / race 1 (BBBD))</name>
    <name type="common">Brown leaf rust fungus</name>
    <dbReference type="NCBI Taxonomy" id="630390"/>
    <lineage>
        <taxon>Eukaryota</taxon>
        <taxon>Fungi</taxon>
        <taxon>Dikarya</taxon>
        <taxon>Basidiomycota</taxon>
        <taxon>Pucciniomycotina</taxon>
        <taxon>Pucciniomycetes</taxon>
        <taxon>Pucciniales</taxon>
        <taxon>Pucciniaceae</taxon>
        <taxon>Puccinia</taxon>
    </lineage>
</organism>
<reference evidence="3 4" key="3">
    <citation type="journal article" date="2017" name="G3 (Bethesda)">
        <title>Comparative analysis highlights variable genome content of wheat rusts and divergence of the mating loci.</title>
        <authorList>
            <person name="Cuomo C.A."/>
            <person name="Bakkeren G."/>
            <person name="Khalil H.B."/>
            <person name="Panwar V."/>
            <person name="Joly D."/>
            <person name="Linning R."/>
            <person name="Sakthikumar S."/>
            <person name="Song X."/>
            <person name="Adiconis X."/>
            <person name="Fan L."/>
            <person name="Goldberg J.M."/>
            <person name="Levin J.Z."/>
            <person name="Young S."/>
            <person name="Zeng Q."/>
            <person name="Anikster Y."/>
            <person name="Bruce M."/>
            <person name="Wang M."/>
            <person name="Yin C."/>
            <person name="McCallum B."/>
            <person name="Szabo L.J."/>
            <person name="Hulbert S."/>
            <person name="Chen X."/>
            <person name="Fellers J.P."/>
        </authorList>
    </citation>
    <scope>NUCLEOTIDE SEQUENCE</scope>
    <source>
        <strain evidence="4">Isolate 1-1 / race 1 (BBBD)</strain>
        <strain evidence="3">isolate 1-1 / race 1 (BBBD)</strain>
    </source>
</reference>
<accession>A0A0C4ELQ6</accession>
<feature type="compositionally biased region" description="Polar residues" evidence="1">
    <location>
        <begin position="116"/>
        <end position="131"/>
    </location>
</feature>
<feature type="compositionally biased region" description="Basic and acidic residues" evidence="1">
    <location>
        <begin position="71"/>
        <end position="82"/>
    </location>
</feature>
<gene>
    <name evidence="2" type="ORF">PTTG_01693</name>
</gene>
<sequence length="264" mass="28111">MRIRRSELGIEGSIPDNKVQKTLANQRRRVSQVEASINATKSGVVASPTSPQSVIVRSVPATAENSPVETKTNKKTSEEDRLSKKINTHELLVEEEKILQSPPVVVNEVVFSPPAQVTSIQSPDQTSSGQEQHPMGESLEVSDNNEARDAPFVPPTQSGNNPVDLPFVPPTMTNSSLDNEIISSYGEGPSSSEIDEQDIPLSAKANPNRLNSHEKISPGGASLNWKQGLVGSPKTCNPAAKLAHPAGSPPSVIFTVIEIGGLCS</sequence>
<protein>
    <submittedName>
        <fullName evidence="2 3">Uncharacterized protein</fullName>
    </submittedName>
</protein>
<feature type="region of interest" description="Disordered" evidence="1">
    <location>
        <begin position="57"/>
        <end position="82"/>
    </location>
</feature>
<evidence type="ECO:0000256" key="1">
    <source>
        <dbReference type="SAM" id="MobiDB-lite"/>
    </source>
</evidence>
<dbReference type="OrthoDB" id="10602286at2759"/>
<reference evidence="2" key="1">
    <citation type="submission" date="2009-11" db="EMBL/GenBank/DDBJ databases">
        <authorList>
            <consortium name="The Broad Institute Genome Sequencing Platform"/>
            <person name="Ward D."/>
            <person name="Feldgarden M."/>
            <person name="Earl A."/>
            <person name="Young S.K."/>
            <person name="Zeng Q."/>
            <person name="Koehrsen M."/>
            <person name="Alvarado L."/>
            <person name="Berlin A."/>
            <person name="Bochicchio J."/>
            <person name="Borenstein D."/>
            <person name="Chapman S.B."/>
            <person name="Chen Z."/>
            <person name="Engels R."/>
            <person name="Freedman E."/>
            <person name="Gellesch M."/>
            <person name="Goldberg J."/>
            <person name="Griggs A."/>
            <person name="Gujja S."/>
            <person name="Heilman E."/>
            <person name="Heiman D."/>
            <person name="Hepburn T."/>
            <person name="Howarth C."/>
            <person name="Jen D."/>
            <person name="Larson L."/>
            <person name="Lewis B."/>
            <person name="Mehta T."/>
            <person name="Park D."/>
            <person name="Pearson M."/>
            <person name="Roberts A."/>
            <person name="Saif S."/>
            <person name="Shea T."/>
            <person name="Shenoy N."/>
            <person name="Sisk P."/>
            <person name="Stolte C."/>
            <person name="Sykes S."/>
            <person name="Thomson T."/>
            <person name="Walk T."/>
            <person name="White J."/>
            <person name="Yandava C."/>
            <person name="Izard J."/>
            <person name="Baranova O.V."/>
            <person name="Blanton J.M."/>
            <person name="Tanner A.C."/>
            <person name="Dewhirst F.E."/>
            <person name="Haas B."/>
            <person name="Nusbaum C."/>
            <person name="Birren B."/>
        </authorList>
    </citation>
    <scope>NUCLEOTIDE SEQUENCE [LARGE SCALE GENOMIC DNA]</scope>
    <source>
        <strain evidence="2">1-1 BBBD Race 1</strain>
    </source>
</reference>
<dbReference type="Proteomes" id="UP000005240">
    <property type="component" value="Unassembled WGS sequence"/>
</dbReference>